<evidence type="ECO:0000313" key="4">
    <source>
        <dbReference type="Proteomes" id="UP001202031"/>
    </source>
</evidence>
<feature type="region of interest" description="Disordered" evidence="1">
    <location>
        <begin position="316"/>
        <end position="340"/>
    </location>
</feature>
<feature type="compositionally biased region" description="Polar residues" evidence="1">
    <location>
        <begin position="316"/>
        <end position="332"/>
    </location>
</feature>
<proteinExistence type="predicted"/>
<evidence type="ECO:0000256" key="1">
    <source>
        <dbReference type="SAM" id="MobiDB-lite"/>
    </source>
</evidence>
<name>A0ABT0R824_9BACT</name>
<dbReference type="EMBL" id="JAMGSI010000001">
    <property type="protein sequence ID" value="MCL6657077.1"/>
    <property type="molecule type" value="Genomic_DNA"/>
</dbReference>
<dbReference type="Proteomes" id="UP001202031">
    <property type="component" value="Unassembled WGS sequence"/>
</dbReference>
<dbReference type="Gene3D" id="3.40.50.1820">
    <property type="entry name" value="alpha/beta hydrolase"/>
    <property type="match status" value="1"/>
</dbReference>
<accession>A0ABT0R824</accession>
<sequence>MGIFAVFARLIKFFGSTAFTILKLPYQIISKSFGPFVAFFLYIPMMLIVFGVFIKLFEQEVVDKSPWNSMTLFHTLPYEERQELIDMTEMASFVYLDANAWGNDLTRLQDKGYFLLEKPNLNDEGLTYALMAKANRSLNSPYPGNLEITNTVYILFRGSMTLADALDDGQMIFSDEQLEHMGRFIVALRVTRELLGKYPKHQFILVGHSLGGATVQYVLRHLRHISSSRLKGYTVNPIGLPGKIGIIHEERLVDIVHEADIAQTIMLDSRLVGSGILVRGHFTKQSDGTWTPDFSLLSAASQHSVNKTLKNMIAQHTGTYTPPSNNQITQPNPGGIKAPVKTNFREAFGDTL</sequence>
<keyword evidence="2" id="KW-0472">Membrane</keyword>
<comment type="caution">
    <text evidence="3">The sequence shown here is derived from an EMBL/GenBank/DDBJ whole genome shotgun (WGS) entry which is preliminary data.</text>
</comment>
<feature type="transmembrane region" description="Helical" evidence="2">
    <location>
        <begin position="36"/>
        <end position="57"/>
    </location>
</feature>
<evidence type="ECO:0000313" key="3">
    <source>
        <dbReference type="EMBL" id="MCL6657077.1"/>
    </source>
</evidence>
<protein>
    <submittedName>
        <fullName evidence="3">DUF2974 domain-containing protein</fullName>
    </submittedName>
</protein>
<keyword evidence="4" id="KW-1185">Reference proteome</keyword>
<gene>
    <name evidence="3" type="ORF">M8N44_07065</name>
</gene>
<dbReference type="RefSeq" id="WP_102727996.1">
    <property type="nucleotide sequence ID" value="NZ_CP072027.1"/>
</dbReference>
<reference evidence="3 4" key="1">
    <citation type="submission" date="2022-03" db="EMBL/GenBank/DDBJ databases">
        <title>Taxonomic description of new species and reclassification of some bacterial strains.</title>
        <authorList>
            <person name="Ndongo S."/>
        </authorList>
    </citation>
    <scope>NUCLEOTIDE SEQUENCE [LARGE SCALE GENOMIC DNA]</scope>
    <source>
        <strain evidence="3 4">Marseille-P6666</strain>
    </source>
</reference>
<organism evidence="3 4">
    <name type="scientific">Akkermansia massiliensis</name>
    <dbReference type="NCBI Taxonomy" id="2927224"/>
    <lineage>
        <taxon>Bacteria</taxon>
        <taxon>Pseudomonadati</taxon>
        <taxon>Verrucomicrobiota</taxon>
        <taxon>Verrucomicrobiia</taxon>
        <taxon>Verrucomicrobiales</taxon>
        <taxon>Akkermansiaceae</taxon>
        <taxon>Akkermansia</taxon>
    </lineage>
</organism>
<keyword evidence="2" id="KW-0812">Transmembrane</keyword>
<dbReference type="GeneID" id="84023616"/>
<evidence type="ECO:0000256" key="2">
    <source>
        <dbReference type="SAM" id="Phobius"/>
    </source>
</evidence>
<dbReference type="SUPFAM" id="SSF53474">
    <property type="entry name" value="alpha/beta-Hydrolases"/>
    <property type="match status" value="1"/>
</dbReference>
<dbReference type="InterPro" id="IPR029058">
    <property type="entry name" value="AB_hydrolase_fold"/>
</dbReference>
<keyword evidence="2" id="KW-1133">Transmembrane helix</keyword>